<dbReference type="RefSeq" id="WP_063669869.1">
    <property type="nucleotide sequence ID" value="NZ_CP014841.1"/>
</dbReference>
<dbReference type="Proteomes" id="UP000077255">
    <property type="component" value="Chromosome"/>
</dbReference>
<evidence type="ECO:0000313" key="5">
    <source>
        <dbReference type="Proteomes" id="UP000077255"/>
    </source>
</evidence>
<dbReference type="Pfam" id="PF00210">
    <property type="entry name" value="Ferritin"/>
    <property type="match status" value="1"/>
</dbReference>
<dbReference type="EMBL" id="CP014841">
    <property type="protein sequence ID" value="AND67473.1"/>
    <property type="molecule type" value="Genomic_DNA"/>
</dbReference>
<dbReference type="GO" id="GO:0008199">
    <property type="term" value="F:ferric iron binding"/>
    <property type="evidence" value="ECO:0007669"/>
    <property type="project" value="InterPro"/>
</dbReference>
<dbReference type="KEGG" id="dtx:ATSB10_00190"/>
<evidence type="ECO:0000259" key="3">
    <source>
        <dbReference type="Pfam" id="PF00210"/>
    </source>
</evidence>
<dbReference type="PANTHER" id="PTHR30295">
    <property type="entry name" value="BACTERIOFERRITIN"/>
    <property type="match status" value="1"/>
</dbReference>
<name>A0A160MWC2_9GAMM</name>
<dbReference type="InterPro" id="IPR008331">
    <property type="entry name" value="Ferritin_DPS_dom"/>
</dbReference>
<keyword evidence="5" id="KW-1185">Reference proteome</keyword>
<keyword evidence="2" id="KW-0408">Iron</keyword>
<dbReference type="OrthoDB" id="9796683at2"/>
<proteinExistence type="predicted"/>
<dbReference type="Gene3D" id="1.20.1260.10">
    <property type="match status" value="1"/>
</dbReference>
<dbReference type="GO" id="GO:0020037">
    <property type="term" value="F:heme binding"/>
    <property type="evidence" value="ECO:0007669"/>
    <property type="project" value="TreeGrafter"/>
</dbReference>
<gene>
    <name evidence="4" type="ORF">ATSB10_00190</name>
</gene>
<evidence type="ECO:0000256" key="2">
    <source>
        <dbReference type="ARBA" id="ARBA00023004"/>
    </source>
</evidence>
<sequence length="151" mass="16869">MQPQDKERAIALLNRILELELAGVVRYTHYALMIYGYNRIPIVSWLSGQADESLLHARRAGELITQFGGHPSLGIGPLLETHQHDIGPILRESLEHEKLALAAYYELLDLVAGKSVMLEEYARELIAAEELHAGEVNKMLRKPGDIAEFTG</sequence>
<dbReference type="InterPro" id="IPR012347">
    <property type="entry name" value="Ferritin-like"/>
</dbReference>
<evidence type="ECO:0000256" key="1">
    <source>
        <dbReference type="ARBA" id="ARBA00022434"/>
    </source>
</evidence>
<feature type="domain" description="Ferritin/DPS" evidence="3">
    <location>
        <begin position="10"/>
        <end position="142"/>
    </location>
</feature>
<protein>
    <submittedName>
        <fullName evidence="4">Bacterioferritin</fullName>
    </submittedName>
</protein>
<dbReference type="AlphaFoldDB" id="A0A160MWC2"/>
<keyword evidence="1" id="KW-0409">Iron storage</keyword>
<organism evidence="4 5">
    <name type="scientific">Dyella thiooxydans</name>
    <dbReference type="NCBI Taxonomy" id="445710"/>
    <lineage>
        <taxon>Bacteria</taxon>
        <taxon>Pseudomonadati</taxon>
        <taxon>Pseudomonadota</taxon>
        <taxon>Gammaproteobacteria</taxon>
        <taxon>Lysobacterales</taxon>
        <taxon>Rhodanobacteraceae</taxon>
        <taxon>Dyella</taxon>
    </lineage>
</organism>
<dbReference type="GO" id="GO:0004322">
    <property type="term" value="F:ferroxidase activity"/>
    <property type="evidence" value="ECO:0007669"/>
    <property type="project" value="TreeGrafter"/>
</dbReference>
<dbReference type="PATRIC" id="fig|445710.3.peg.19"/>
<dbReference type="PANTHER" id="PTHR30295:SF1">
    <property type="entry name" value="DNA PROTECTION DURING STARVATION PROTEIN"/>
    <property type="match status" value="1"/>
</dbReference>
<dbReference type="SUPFAM" id="SSF47240">
    <property type="entry name" value="Ferritin-like"/>
    <property type="match status" value="1"/>
</dbReference>
<dbReference type="GO" id="GO:0006879">
    <property type="term" value="P:intracellular iron ion homeostasis"/>
    <property type="evidence" value="ECO:0007669"/>
    <property type="project" value="UniProtKB-KW"/>
</dbReference>
<dbReference type="GO" id="GO:0005829">
    <property type="term" value="C:cytosol"/>
    <property type="evidence" value="ECO:0007669"/>
    <property type="project" value="TreeGrafter"/>
</dbReference>
<dbReference type="InterPro" id="IPR009078">
    <property type="entry name" value="Ferritin-like_SF"/>
</dbReference>
<dbReference type="STRING" id="445710.ATSB10_00190"/>
<accession>A0A160MWC2</accession>
<evidence type="ECO:0000313" key="4">
    <source>
        <dbReference type="EMBL" id="AND67473.1"/>
    </source>
</evidence>
<reference evidence="4 5" key="1">
    <citation type="submission" date="2016-02" db="EMBL/GenBank/DDBJ databases">
        <title>Complete genome sequencing and analysis of ATSB10, Dyella thiooxydans isolated from rhizosphere soil of sunflower (Helianthus annuus L.).</title>
        <authorList>
            <person name="Lee Y."/>
            <person name="Hwangbo K."/>
            <person name="Chung H."/>
            <person name="Yoo J."/>
            <person name="Kim K.Y."/>
            <person name="Sa T.M."/>
            <person name="Um Y."/>
            <person name="Madhaiyan M."/>
        </authorList>
    </citation>
    <scope>NUCLEOTIDE SEQUENCE [LARGE SCALE GENOMIC DNA]</scope>
    <source>
        <strain evidence="4 5">ATSB10</strain>
    </source>
</reference>
<dbReference type="CDD" id="cd00657">
    <property type="entry name" value="Ferritin_like"/>
    <property type="match status" value="1"/>
</dbReference>